<accession>A0A1H7Y9H6</accession>
<feature type="active site" description="Proton acceptor" evidence="8">
    <location>
        <position position="237"/>
    </location>
</feature>
<comment type="caution">
    <text evidence="8">Lacks conserved residue(s) required for the propagation of feature annotation.</text>
</comment>
<gene>
    <name evidence="8 9" type="primary">xylB</name>
    <name evidence="12" type="ORF">SAMN04488103_101115</name>
</gene>
<evidence type="ECO:0000256" key="9">
    <source>
        <dbReference type="RuleBase" id="RU364073"/>
    </source>
</evidence>
<dbReference type="Pfam" id="PF00370">
    <property type="entry name" value="FGGY_N"/>
    <property type="match status" value="1"/>
</dbReference>
<dbReference type="Proteomes" id="UP000198761">
    <property type="component" value="Unassembled WGS sequence"/>
</dbReference>
<keyword evidence="2 8" id="KW-0859">Xylose metabolism</keyword>
<feature type="domain" description="Carbohydrate kinase FGGY C-terminal" evidence="11">
    <location>
        <begin position="255"/>
        <end position="439"/>
    </location>
</feature>
<comment type="similarity">
    <text evidence="1 8 9">Belongs to the FGGY kinase family.</text>
</comment>
<name>A0A1H7Y9H6_9RHOB</name>
<dbReference type="InterPro" id="IPR018483">
    <property type="entry name" value="Carb_kinase_FGGY_CS"/>
</dbReference>
<dbReference type="AlphaFoldDB" id="A0A1H7Y9H6"/>
<proteinExistence type="inferred from homology"/>
<dbReference type="GO" id="GO:0005524">
    <property type="term" value="F:ATP binding"/>
    <property type="evidence" value="ECO:0007669"/>
    <property type="project" value="UniProtKB-UniRule"/>
</dbReference>
<dbReference type="CDD" id="cd07808">
    <property type="entry name" value="ASKHA_NBD_FGGY_EcXK-like"/>
    <property type="match status" value="1"/>
</dbReference>
<feature type="domain" description="Carbohydrate kinase FGGY N-terminal" evidence="10">
    <location>
        <begin position="1"/>
        <end position="244"/>
    </location>
</feature>
<evidence type="ECO:0000313" key="12">
    <source>
        <dbReference type="EMBL" id="SEM42524.1"/>
    </source>
</evidence>
<dbReference type="InterPro" id="IPR018485">
    <property type="entry name" value="FGGY_C"/>
</dbReference>
<dbReference type="EC" id="2.7.1.17" evidence="8 9"/>
<dbReference type="EMBL" id="FOCE01000001">
    <property type="protein sequence ID" value="SEM42524.1"/>
    <property type="molecule type" value="Genomic_DNA"/>
</dbReference>
<dbReference type="RefSeq" id="WP_091295219.1">
    <property type="nucleotide sequence ID" value="NZ_FOCE01000001.1"/>
</dbReference>
<evidence type="ECO:0000313" key="13">
    <source>
        <dbReference type="Proteomes" id="UP000198761"/>
    </source>
</evidence>
<keyword evidence="3 8" id="KW-0808">Transferase</keyword>
<reference evidence="12 13" key="1">
    <citation type="submission" date="2016-10" db="EMBL/GenBank/DDBJ databases">
        <authorList>
            <person name="de Groot N.N."/>
        </authorList>
    </citation>
    <scope>NUCLEOTIDE SEQUENCE [LARGE SCALE GENOMIC DNA]</scope>
    <source>
        <strain evidence="12 13">DSM 3857</strain>
    </source>
</reference>
<dbReference type="GO" id="GO:0042732">
    <property type="term" value="P:D-xylose metabolic process"/>
    <property type="evidence" value="ECO:0007669"/>
    <property type="project" value="UniProtKB-KW"/>
</dbReference>
<evidence type="ECO:0000259" key="10">
    <source>
        <dbReference type="Pfam" id="PF00370"/>
    </source>
</evidence>
<dbReference type="GO" id="GO:0005998">
    <property type="term" value="P:xylulose catabolic process"/>
    <property type="evidence" value="ECO:0007669"/>
    <property type="project" value="UniProtKB-UniRule"/>
</dbReference>
<evidence type="ECO:0000256" key="4">
    <source>
        <dbReference type="ARBA" id="ARBA00022741"/>
    </source>
</evidence>
<dbReference type="NCBIfam" id="TIGR01312">
    <property type="entry name" value="XylB"/>
    <property type="match status" value="1"/>
</dbReference>
<evidence type="ECO:0000256" key="6">
    <source>
        <dbReference type="ARBA" id="ARBA00022840"/>
    </source>
</evidence>
<dbReference type="PANTHER" id="PTHR43095">
    <property type="entry name" value="SUGAR KINASE"/>
    <property type="match status" value="1"/>
</dbReference>
<dbReference type="SUPFAM" id="SSF53067">
    <property type="entry name" value="Actin-like ATPase domain"/>
    <property type="match status" value="2"/>
</dbReference>
<sequence length="481" mass="51171">MYLGIDLGTSGVKAILIDADQRLIGEAASQPLSVARPQKGWSEQDPDLWWGAVCETLDALRLRQPKAMAAVQGIGLSGQMYGATLLDAADRPLRPAILWNDTRSGAECRDLLERVPELGGIVGRKPTPGVTAAKLIWVARHEPEVFAATRMVLLPKDYIRLRLSGERASDMADSSGTMWLDLGRRDWSDRMLDATGLRRDQMPRLHEGTEVTGRLRRDLAARWGMAGQPVIAGGGGDNACGACGAGVIGEGAGTLSLGTSGVLFVANASPRPAGQMAIETLCHAVPDVWHQMSVVLSATSCLTWLSARLKRSPKELVEALGPDPRPPTDLLFAPFLDGCWSPRNDPEIRGAFIGLAHQHDDAALTQAVLQGVAFALRECAEAFRASGTRLERLMAIGGGSQSALWLSMLATALEVELDLPEASELGAAFGAARLAMIAATGAAPPEVLRRPKIRAVVAPSAEHAASYAGAYEDWAGLTRLC</sequence>
<keyword evidence="6 8" id="KW-0067">ATP-binding</keyword>
<dbReference type="Pfam" id="PF02782">
    <property type="entry name" value="FGGY_C"/>
    <property type="match status" value="1"/>
</dbReference>
<dbReference type="OrthoDB" id="9805576at2"/>
<evidence type="ECO:0000256" key="1">
    <source>
        <dbReference type="ARBA" id="ARBA00009156"/>
    </source>
</evidence>
<dbReference type="InterPro" id="IPR050406">
    <property type="entry name" value="FGGY_Carb_Kinase"/>
</dbReference>
<keyword evidence="13" id="KW-1185">Reference proteome</keyword>
<keyword evidence="7 8" id="KW-0119">Carbohydrate metabolism</keyword>
<comment type="catalytic activity">
    <reaction evidence="8 9">
        <text>D-xylulose + ATP = D-xylulose 5-phosphate + ADP + H(+)</text>
        <dbReference type="Rhea" id="RHEA:10964"/>
        <dbReference type="ChEBI" id="CHEBI:15378"/>
        <dbReference type="ChEBI" id="CHEBI:17140"/>
        <dbReference type="ChEBI" id="CHEBI:30616"/>
        <dbReference type="ChEBI" id="CHEBI:57737"/>
        <dbReference type="ChEBI" id="CHEBI:456216"/>
        <dbReference type="EC" id="2.7.1.17"/>
    </reaction>
</comment>
<keyword evidence="4 8" id="KW-0547">Nucleotide-binding</keyword>
<evidence type="ECO:0000259" key="11">
    <source>
        <dbReference type="Pfam" id="PF02782"/>
    </source>
</evidence>
<keyword evidence="5 8" id="KW-0418">Kinase</keyword>
<feature type="site" description="Important for activity" evidence="8">
    <location>
        <position position="6"/>
    </location>
</feature>
<dbReference type="InterPro" id="IPR018484">
    <property type="entry name" value="FGGY_N"/>
</dbReference>
<evidence type="ECO:0000256" key="2">
    <source>
        <dbReference type="ARBA" id="ARBA00022629"/>
    </source>
</evidence>
<dbReference type="Gene3D" id="3.30.420.40">
    <property type="match status" value="2"/>
</dbReference>
<evidence type="ECO:0000256" key="7">
    <source>
        <dbReference type="ARBA" id="ARBA00023277"/>
    </source>
</evidence>
<dbReference type="PANTHER" id="PTHR43095:SF6">
    <property type="entry name" value="XYLULOSE KINASE"/>
    <property type="match status" value="1"/>
</dbReference>
<dbReference type="PIRSF" id="PIRSF000538">
    <property type="entry name" value="GlpK"/>
    <property type="match status" value="1"/>
</dbReference>
<dbReference type="HAMAP" id="MF_02220">
    <property type="entry name" value="XylB"/>
    <property type="match status" value="1"/>
</dbReference>
<evidence type="ECO:0000256" key="5">
    <source>
        <dbReference type="ARBA" id="ARBA00022777"/>
    </source>
</evidence>
<organism evidence="12 13">
    <name type="scientific">Gemmobacter aquatilis</name>
    <dbReference type="NCBI Taxonomy" id="933059"/>
    <lineage>
        <taxon>Bacteria</taxon>
        <taxon>Pseudomonadati</taxon>
        <taxon>Pseudomonadota</taxon>
        <taxon>Alphaproteobacteria</taxon>
        <taxon>Rhodobacterales</taxon>
        <taxon>Paracoccaceae</taxon>
        <taxon>Gemmobacter</taxon>
    </lineage>
</organism>
<dbReference type="InterPro" id="IPR043129">
    <property type="entry name" value="ATPase_NBD"/>
</dbReference>
<dbReference type="GO" id="GO:0004856">
    <property type="term" value="F:D-xylulokinase activity"/>
    <property type="evidence" value="ECO:0007669"/>
    <property type="project" value="UniProtKB-UniRule"/>
</dbReference>
<evidence type="ECO:0000256" key="8">
    <source>
        <dbReference type="HAMAP-Rule" id="MF_02220"/>
    </source>
</evidence>
<comment type="function">
    <text evidence="8">Catalyzes the phosphorylation of D-xylulose to D-xylulose 5-phosphate.</text>
</comment>
<dbReference type="InterPro" id="IPR006000">
    <property type="entry name" value="Xylulokinase"/>
</dbReference>
<evidence type="ECO:0000256" key="3">
    <source>
        <dbReference type="ARBA" id="ARBA00022679"/>
    </source>
</evidence>
<protein>
    <recommendedName>
        <fullName evidence="8 9">Xylulose kinase</fullName>
        <shortName evidence="8 9">Xylulokinase</shortName>
        <ecNumber evidence="8 9">2.7.1.17</ecNumber>
    </recommendedName>
</protein>
<dbReference type="STRING" id="933059.SAMN04488103_101115"/>
<dbReference type="PROSITE" id="PS00933">
    <property type="entry name" value="FGGY_KINASES_1"/>
    <property type="match status" value="1"/>
</dbReference>
<dbReference type="InterPro" id="IPR000577">
    <property type="entry name" value="Carb_kinase_FGGY"/>
</dbReference>